<reference evidence="1 2" key="1">
    <citation type="submission" date="2024-06" db="EMBL/GenBank/DDBJ databases">
        <title>The Natural Products Discovery Center: Release of the First 8490 Sequenced Strains for Exploring Actinobacteria Biosynthetic Diversity.</title>
        <authorList>
            <person name="Kalkreuter E."/>
            <person name="Kautsar S.A."/>
            <person name="Yang D."/>
            <person name="Bader C.D."/>
            <person name="Teijaro C.N."/>
            <person name="Fluegel L."/>
            <person name="Davis C.M."/>
            <person name="Simpson J.R."/>
            <person name="Lauterbach L."/>
            <person name="Steele A.D."/>
            <person name="Gui C."/>
            <person name="Meng S."/>
            <person name="Li G."/>
            <person name="Viehrig K."/>
            <person name="Ye F."/>
            <person name="Su P."/>
            <person name="Kiefer A.F."/>
            <person name="Nichols A."/>
            <person name="Cepeda A.J."/>
            <person name="Yan W."/>
            <person name="Fan B."/>
            <person name="Jiang Y."/>
            <person name="Adhikari A."/>
            <person name="Zheng C.-J."/>
            <person name="Schuster L."/>
            <person name="Cowan T.M."/>
            <person name="Smanski M.J."/>
            <person name="Chevrette M.G."/>
            <person name="De Carvalho L.P.S."/>
            <person name="Shen B."/>
        </authorList>
    </citation>
    <scope>NUCLEOTIDE SEQUENCE [LARGE SCALE GENOMIC DNA]</scope>
    <source>
        <strain evidence="1 2">NPDC005137</strain>
    </source>
</reference>
<dbReference type="RefSeq" id="WP_356710039.1">
    <property type="nucleotide sequence ID" value="NZ_JBEXIP010000011.1"/>
</dbReference>
<keyword evidence="2" id="KW-1185">Reference proteome</keyword>
<evidence type="ECO:0000313" key="1">
    <source>
        <dbReference type="EMBL" id="MET8434459.1"/>
    </source>
</evidence>
<accession>A0ABV2UBR1</accession>
<organism evidence="1 2">
    <name type="scientific">Streptomyces sp. 900116325</name>
    <dbReference type="NCBI Taxonomy" id="3154295"/>
    <lineage>
        <taxon>Bacteria</taxon>
        <taxon>Bacillati</taxon>
        <taxon>Actinomycetota</taxon>
        <taxon>Actinomycetes</taxon>
        <taxon>Kitasatosporales</taxon>
        <taxon>Streptomycetaceae</taxon>
        <taxon>Streptomyces</taxon>
    </lineage>
</organism>
<proteinExistence type="predicted"/>
<dbReference type="Proteomes" id="UP001550044">
    <property type="component" value="Unassembled WGS sequence"/>
</dbReference>
<gene>
    <name evidence="1" type="ORF">ABZV61_16980</name>
</gene>
<name>A0ABV2UBR1_9ACTN</name>
<dbReference type="EMBL" id="JBEXIP010000011">
    <property type="protein sequence ID" value="MET8434459.1"/>
    <property type="molecule type" value="Genomic_DNA"/>
</dbReference>
<evidence type="ECO:0000313" key="2">
    <source>
        <dbReference type="Proteomes" id="UP001550044"/>
    </source>
</evidence>
<comment type="caution">
    <text evidence="1">The sequence shown here is derived from an EMBL/GenBank/DDBJ whole genome shotgun (WGS) entry which is preliminary data.</text>
</comment>
<sequence>MTAQGHSPLTWQGHEESLTERAGVRVLGRRAWSFRWDRPA</sequence>
<protein>
    <submittedName>
        <fullName evidence="1">Uncharacterized protein</fullName>
    </submittedName>
</protein>